<comment type="caution">
    <text evidence="1">The sequence shown here is derived from an EMBL/GenBank/DDBJ whole genome shotgun (WGS) entry which is preliminary data.</text>
</comment>
<reference evidence="1" key="1">
    <citation type="journal article" date="2015" name="Nature">
        <title>Complex archaea that bridge the gap between prokaryotes and eukaryotes.</title>
        <authorList>
            <person name="Spang A."/>
            <person name="Saw J.H."/>
            <person name="Jorgensen S.L."/>
            <person name="Zaremba-Niedzwiedzka K."/>
            <person name="Martijn J."/>
            <person name="Lind A.E."/>
            <person name="van Eijk R."/>
            <person name="Schleper C."/>
            <person name="Guy L."/>
            <person name="Ettema T.J."/>
        </authorList>
    </citation>
    <scope>NUCLEOTIDE SEQUENCE</scope>
</reference>
<dbReference type="AlphaFoldDB" id="A0A0F9WHR5"/>
<accession>A0A0F9WHR5</accession>
<proteinExistence type="predicted"/>
<name>A0A0F9WHR5_9ZZZZ</name>
<organism evidence="1">
    <name type="scientific">marine sediment metagenome</name>
    <dbReference type="NCBI Taxonomy" id="412755"/>
    <lineage>
        <taxon>unclassified sequences</taxon>
        <taxon>metagenomes</taxon>
        <taxon>ecological metagenomes</taxon>
    </lineage>
</organism>
<evidence type="ECO:0000313" key="1">
    <source>
        <dbReference type="EMBL" id="KKN85476.1"/>
    </source>
</evidence>
<sequence>MIPQISDNNWADSIKYLKERGFNIIGQAEYPGKGWLLLSDTFEPLK</sequence>
<protein>
    <submittedName>
        <fullName evidence="1">Uncharacterized protein</fullName>
    </submittedName>
</protein>
<gene>
    <name evidence="1" type="ORF">LCGC14_0277950</name>
</gene>
<dbReference type="EMBL" id="LAZR01000158">
    <property type="protein sequence ID" value="KKN85476.1"/>
    <property type="molecule type" value="Genomic_DNA"/>
</dbReference>